<dbReference type="AlphaFoldDB" id="A0A6C0Y7T9"/>
<organism evidence="2 3">
    <name type="scientific">Acinetobacter indicus</name>
    <dbReference type="NCBI Taxonomy" id="756892"/>
    <lineage>
        <taxon>Bacteria</taxon>
        <taxon>Pseudomonadati</taxon>
        <taxon>Pseudomonadota</taxon>
        <taxon>Gammaproteobacteria</taxon>
        <taxon>Moraxellales</taxon>
        <taxon>Moraxellaceae</taxon>
        <taxon>Acinetobacter</taxon>
    </lineage>
</organism>
<dbReference type="EMBL" id="CP044459">
    <property type="protein sequence ID" value="QIC72160.1"/>
    <property type="molecule type" value="Genomic_DNA"/>
</dbReference>
<evidence type="ECO:0000256" key="1">
    <source>
        <dbReference type="SAM" id="MobiDB-lite"/>
    </source>
</evidence>
<evidence type="ECO:0000313" key="2">
    <source>
        <dbReference type="EMBL" id="QIC72160.1"/>
    </source>
</evidence>
<geneLocation type="plasmid" evidence="3">
    <name>pb18-4</name>
</geneLocation>
<accession>A0A6C0Y7T9</accession>
<feature type="region of interest" description="Disordered" evidence="1">
    <location>
        <begin position="222"/>
        <end position="289"/>
    </location>
</feature>
<gene>
    <name evidence="2" type="ORF">FSC09_17525</name>
</gene>
<dbReference type="Proteomes" id="UP000503440">
    <property type="component" value="Plasmid pB18-4"/>
</dbReference>
<dbReference type="RefSeq" id="WP_163146719.1">
    <property type="nucleotide sequence ID" value="NZ_CP044459.1"/>
</dbReference>
<protein>
    <submittedName>
        <fullName evidence="2">Uncharacterized protein</fullName>
    </submittedName>
</protein>
<feature type="compositionally biased region" description="Basic and acidic residues" evidence="1">
    <location>
        <begin position="262"/>
        <end position="271"/>
    </location>
</feature>
<name>A0A6C0Y7T9_9GAMM</name>
<sequence length="289" mass="33178">MSTKHLRYSLSLSRLPNDCCSLAKSILANEQSNNERSFLNSLLAYGFMNRRDRDCNFFTTSFVGNTSNERLHQFSMPISEENKIFVDHILSFRQGKLRTTEYNYLLFCGFNAFIETCKRYVFSEKYLLVNLQNEIKNEIYLSGLYPFLLTLINLVDIKESEEKYYFDIYKTSINEIFNANFQSFSDFVSRTCKQGDQSDAIATKQKMPVPVIETEVINQAVSEKKDQNTKTAPTKAVNTSTPQTTDDKLTSTISRPATVVEKTPKDDDKSNKSAGQKANSFWKGFNLQQ</sequence>
<keyword evidence="2" id="KW-0614">Plasmid</keyword>
<feature type="compositionally biased region" description="Polar residues" evidence="1">
    <location>
        <begin position="229"/>
        <end position="255"/>
    </location>
</feature>
<proteinExistence type="predicted"/>
<reference evidence="2 3" key="1">
    <citation type="submission" date="2019-09" db="EMBL/GenBank/DDBJ databases">
        <title>Non-baumannii Acinetobacter spp. carrying blaNDM-1 isolated in China.</title>
        <authorList>
            <person name="Cui C."/>
            <person name="Chen C."/>
            <person name="Sun J."/>
            <person name="Liu Y."/>
        </authorList>
    </citation>
    <scope>NUCLEOTIDE SEQUENCE [LARGE SCALE GENOMIC DNA]</scope>
    <source>
        <strain evidence="2 3">B18</strain>
        <plasmid evidence="3">pb18-4</plasmid>
    </source>
</reference>
<evidence type="ECO:0000313" key="3">
    <source>
        <dbReference type="Proteomes" id="UP000503440"/>
    </source>
</evidence>